<keyword evidence="13" id="KW-1185">Reference proteome</keyword>
<keyword evidence="8" id="KW-0408">Iron</keyword>
<evidence type="ECO:0000313" key="13">
    <source>
        <dbReference type="Proteomes" id="UP000294257"/>
    </source>
</evidence>
<dbReference type="Pfam" id="PF02056">
    <property type="entry name" value="Glyco_hydro_4"/>
    <property type="match status" value="1"/>
</dbReference>
<keyword evidence="8" id="KW-0170">Cobalt</keyword>
<dbReference type="EMBL" id="SGWQ01000002">
    <property type="protein sequence ID" value="RZS43536.1"/>
    <property type="molecule type" value="Genomic_DNA"/>
</dbReference>
<dbReference type="PRINTS" id="PR00732">
    <property type="entry name" value="GLHYDRLASE4"/>
</dbReference>
<feature type="site" description="Increases basicity of active site Tyr" evidence="9">
    <location>
        <position position="106"/>
    </location>
</feature>
<dbReference type="SUPFAM" id="SSF56327">
    <property type="entry name" value="LDH C-terminal domain-like"/>
    <property type="match status" value="1"/>
</dbReference>
<evidence type="ECO:0000256" key="1">
    <source>
        <dbReference type="ARBA" id="ARBA00010141"/>
    </source>
</evidence>
<dbReference type="InterPro" id="IPR001088">
    <property type="entry name" value="Glyco_hydro_4"/>
</dbReference>
<evidence type="ECO:0000256" key="10">
    <source>
        <dbReference type="RuleBase" id="RU361152"/>
    </source>
</evidence>
<dbReference type="RefSeq" id="WP_130343364.1">
    <property type="nucleotide sequence ID" value="NZ_SGWQ01000002.1"/>
</dbReference>
<feature type="binding site" evidence="7">
    <location>
        <position position="90"/>
    </location>
    <ligand>
        <name>substrate</name>
    </ligand>
</feature>
<comment type="caution">
    <text evidence="12">The sequence shown here is derived from an EMBL/GenBank/DDBJ whole genome shotgun (WGS) entry which is preliminary data.</text>
</comment>
<evidence type="ECO:0000256" key="6">
    <source>
        <dbReference type="ARBA" id="ARBA00023295"/>
    </source>
</evidence>
<feature type="binding site" evidence="8">
    <location>
        <position position="195"/>
    </location>
    <ligand>
        <name>Mn(2+)</name>
        <dbReference type="ChEBI" id="CHEBI:29035"/>
    </ligand>
</feature>
<dbReference type="Gene3D" id="3.90.110.10">
    <property type="entry name" value="Lactate dehydrogenase/glycoside hydrolase, family 4, C-terminal"/>
    <property type="match status" value="1"/>
</dbReference>
<protein>
    <submittedName>
        <fullName evidence="12">6-phospho-beta-glucosidase</fullName>
    </submittedName>
</protein>
<feature type="domain" description="Glycosyl hydrolase family 4 C-terminal" evidence="11">
    <location>
        <begin position="191"/>
        <end position="399"/>
    </location>
</feature>
<dbReference type="OrthoDB" id="9767022at2"/>
<dbReference type="GO" id="GO:0046872">
    <property type="term" value="F:metal ion binding"/>
    <property type="evidence" value="ECO:0007669"/>
    <property type="project" value="UniProtKB-KW"/>
</dbReference>
<organism evidence="12 13">
    <name type="scientific">Herbihabitans rhizosphaerae</name>
    <dbReference type="NCBI Taxonomy" id="1872711"/>
    <lineage>
        <taxon>Bacteria</taxon>
        <taxon>Bacillati</taxon>
        <taxon>Actinomycetota</taxon>
        <taxon>Actinomycetes</taxon>
        <taxon>Pseudonocardiales</taxon>
        <taxon>Pseudonocardiaceae</taxon>
        <taxon>Herbihabitans</taxon>
    </lineage>
</organism>
<evidence type="ECO:0000256" key="2">
    <source>
        <dbReference type="ARBA" id="ARBA00022723"/>
    </source>
</evidence>
<dbReference type="PANTHER" id="PTHR32092:SF5">
    <property type="entry name" value="6-PHOSPHO-BETA-GLUCOSIDASE"/>
    <property type="match status" value="1"/>
</dbReference>
<gene>
    <name evidence="12" type="ORF">EV193_102516</name>
</gene>
<keyword evidence="6 10" id="KW-0326">Glycosidase</keyword>
<dbReference type="Pfam" id="PF11975">
    <property type="entry name" value="Glyco_hydro_4C"/>
    <property type="match status" value="1"/>
</dbReference>
<accession>A0A4Q7L326</accession>
<feature type="binding site" evidence="8">
    <location>
        <position position="165"/>
    </location>
    <ligand>
        <name>Mn(2+)</name>
        <dbReference type="ChEBI" id="CHEBI:29035"/>
    </ligand>
</feature>
<evidence type="ECO:0000256" key="9">
    <source>
        <dbReference type="PIRSR" id="PIRSR601088-4"/>
    </source>
</evidence>
<evidence type="ECO:0000256" key="5">
    <source>
        <dbReference type="ARBA" id="ARBA00023211"/>
    </source>
</evidence>
<comment type="similarity">
    <text evidence="1 10">Belongs to the glycosyl hydrolase 4 family.</text>
</comment>
<sequence>MKLAVVGGGSTYTPELVDGIAGRRSTLDVDEIVLIDPDQHRLDIIGPFSQRMLDHAGHPARVRTTSDLEEGVDGAAAVLLQLRVGGQTARRSDETFPLTCGCVGQETTGAGGLAKALRTVPVVLDIAERVRATAGPDTWIVNFTNPVGIVTRALLNAGHRAVGLCNVAIHLQRMFAGLLAVDPDAVRLEHVGLNHLSWERRVLVTEDGVTTDRLLELLATHGEALAEHVGCPLDWLRRLGMVPSYYLHYFYAHDQLVAAQREEMPRADVVIEVENELLKVYQDPNVMTKPEQLSRRGGAFYSEAAVRLVHALTGDGPAEEHVVNVRNGGTLPFLPDDAVIEVGSTVDSDGARPLPVEPLPPLLAGLIAHVTAYEHLALEAVLYGGRDRVADALLAHPLVGQYEYADELADRLLEANQRFPFWVRP</sequence>
<dbReference type="InterPro" id="IPR036291">
    <property type="entry name" value="NAD(P)-bd_dom_sf"/>
</dbReference>
<dbReference type="Gene3D" id="3.40.50.720">
    <property type="entry name" value="NAD(P)-binding Rossmann-like Domain"/>
    <property type="match status" value="1"/>
</dbReference>
<dbReference type="PANTHER" id="PTHR32092">
    <property type="entry name" value="6-PHOSPHO-BETA-GLUCOSIDASE-RELATED"/>
    <property type="match status" value="1"/>
</dbReference>
<dbReference type="InterPro" id="IPR015955">
    <property type="entry name" value="Lactate_DH/Glyco_Ohase_4_C"/>
</dbReference>
<keyword evidence="2 8" id="KW-0479">Metal-binding</keyword>
<keyword evidence="3 10" id="KW-0378">Hydrolase</keyword>
<keyword evidence="8" id="KW-0533">Nickel</keyword>
<dbReference type="CDD" id="cd05296">
    <property type="entry name" value="GH4_P_beta_glucosidase"/>
    <property type="match status" value="1"/>
</dbReference>
<dbReference type="Proteomes" id="UP000294257">
    <property type="component" value="Unassembled WGS sequence"/>
</dbReference>
<dbReference type="AlphaFoldDB" id="A0A4Q7L326"/>
<reference evidence="12 13" key="1">
    <citation type="submission" date="2019-02" db="EMBL/GenBank/DDBJ databases">
        <title>Genomic Encyclopedia of Type Strains, Phase IV (KMG-IV): sequencing the most valuable type-strain genomes for metagenomic binning, comparative biology and taxonomic classification.</title>
        <authorList>
            <person name="Goeker M."/>
        </authorList>
    </citation>
    <scope>NUCLEOTIDE SEQUENCE [LARGE SCALE GENOMIC DNA]</scope>
    <source>
        <strain evidence="12 13">DSM 101727</strain>
    </source>
</reference>
<dbReference type="InterPro" id="IPR022616">
    <property type="entry name" value="Glyco_hydro_4_C"/>
</dbReference>
<feature type="binding site" evidence="7">
    <location>
        <position position="145"/>
    </location>
    <ligand>
        <name>substrate</name>
    </ligand>
</feature>
<dbReference type="SUPFAM" id="SSF51735">
    <property type="entry name" value="NAD(P)-binding Rossmann-fold domains"/>
    <property type="match status" value="1"/>
</dbReference>
<comment type="cofactor">
    <cofactor evidence="10">
        <name>NAD(+)</name>
        <dbReference type="ChEBI" id="CHEBI:57540"/>
    </cofactor>
    <text evidence="10">Binds 1 NAD(+) per subunit.</text>
</comment>
<proteinExistence type="inferred from homology"/>
<keyword evidence="4 10" id="KW-0520">NAD</keyword>
<keyword evidence="5 8" id="KW-0464">Manganese</keyword>
<evidence type="ECO:0000256" key="7">
    <source>
        <dbReference type="PIRSR" id="PIRSR601088-2"/>
    </source>
</evidence>
<dbReference type="GO" id="GO:0005975">
    <property type="term" value="P:carbohydrate metabolic process"/>
    <property type="evidence" value="ECO:0007669"/>
    <property type="project" value="InterPro"/>
</dbReference>
<dbReference type="GO" id="GO:0016616">
    <property type="term" value="F:oxidoreductase activity, acting on the CH-OH group of donors, NAD or NADP as acceptor"/>
    <property type="evidence" value="ECO:0007669"/>
    <property type="project" value="InterPro"/>
</dbReference>
<evidence type="ECO:0000313" key="12">
    <source>
        <dbReference type="EMBL" id="RZS43536.1"/>
    </source>
</evidence>
<evidence type="ECO:0000256" key="4">
    <source>
        <dbReference type="ARBA" id="ARBA00023027"/>
    </source>
</evidence>
<evidence type="ECO:0000256" key="3">
    <source>
        <dbReference type="ARBA" id="ARBA00022801"/>
    </source>
</evidence>
<dbReference type="GO" id="GO:0004553">
    <property type="term" value="F:hydrolase activity, hydrolyzing O-glycosyl compounds"/>
    <property type="evidence" value="ECO:0007669"/>
    <property type="project" value="InterPro"/>
</dbReference>
<name>A0A4Q7L326_9PSEU</name>
<evidence type="ECO:0000259" key="11">
    <source>
        <dbReference type="Pfam" id="PF11975"/>
    </source>
</evidence>
<evidence type="ECO:0000256" key="8">
    <source>
        <dbReference type="PIRSR" id="PIRSR601088-3"/>
    </source>
</evidence>